<reference evidence="12 13" key="1">
    <citation type="submission" date="2019-08" db="EMBL/GenBank/DDBJ databases">
        <authorList>
            <person name="Ye J."/>
        </authorList>
    </citation>
    <scope>NUCLEOTIDE SEQUENCE [LARGE SCALE GENOMIC DNA]</scope>
    <source>
        <strain evidence="12 13">TK008</strain>
    </source>
</reference>
<evidence type="ECO:0000256" key="9">
    <source>
        <dbReference type="SAM" id="Coils"/>
    </source>
</evidence>
<dbReference type="InterPro" id="IPR022749">
    <property type="entry name" value="D12N6_MeTrfase_N"/>
</dbReference>
<comment type="catalytic activity">
    <reaction evidence="8">
        <text>a 2'-deoxyadenosine in DNA + S-adenosyl-L-methionine = an N(6)-methyl-2'-deoxyadenosine in DNA + S-adenosyl-L-homocysteine + H(+)</text>
        <dbReference type="Rhea" id="RHEA:15197"/>
        <dbReference type="Rhea" id="RHEA-COMP:12418"/>
        <dbReference type="Rhea" id="RHEA-COMP:12419"/>
        <dbReference type="ChEBI" id="CHEBI:15378"/>
        <dbReference type="ChEBI" id="CHEBI:57856"/>
        <dbReference type="ChEBI" id="CHEBI:59789"/>
        <dbReference type="ChEBI" id="CHEBI:90615"/>
        <dbReference type="ChEBI" id="CHEBI:90616"/>
        <dbReference type="EC" id="2.1.1.72"/>
    </reaction>
</comment>
<dbReference type="InterPro" id="IPR003356">
    <property type="entry name" value="DNA_methylase_A-5"/>
</dbReference>
<evidence type="ECO:0000256" key="4">
    <source>
        <dbReference type="ARBA" id="ARBA00022679"/>
    </source>
</evidence>
<dbReference type="SUPFAM" id="SSF53335">
    <property type="entry name" value="S-adenosyl-L-methionine-dependent methyltransferases"/>
    <property type="match status" value="1"/>
</dbReference>
<evidence type="ECO:0000256" key="7">
    <source>
        <dbReference type="ARBA" id="ARBA00023125"/>
    </source>
</evidence>
<dbReference type="Gene3D" id="1.10.287.1120">
    <property type="entry name" value="Bipartite methylase S protein"/>
    <property type="match status" value="1"/>
</dbReference>
<evidence type="ECO:0000259" key="10">
    <source>
        <dbReference type="Pfam" id="PF02384"/>
    </source>
</evidence>
<evidence type="ECO:0000256" key="6">
    <source>
        <dbReference type="ARBA" id="ARBA00022747"/>
    </source>
</evidence>
<keyword evidence="3 12" id="KW-0489">Methyltransferase</keyword>
<dbReference type="Pfam" id="PF02384">
    <property type="entry name" value="N6_Mtase"/>
    <property type="match status" value="1"/>
</dbReference>
<evidence type="ECO:0000256" key="5">
    <source>
        <dbReference type="ARBA" id="ARBA00022691"/>
    </source>
</evidence>
<name>A0A5C6S8I8_9RHOB</name>
<keyword evidence="9" id="KW-0175">Coiled coil</keyword>
<sequence length="1072" mass="118409">MAVKKSDLYSSLWASCDELRGGMDASQYKDYVLFMLFIKYVSDKYGNSDDLEPPIIIPEGASFEDMVALKGNPNIGDLINTQVIQPLVESNEMLARTDFPDFNDPNKLGEGNDRVQRLTNLIAIFERQDLNFAKNRADHDDILGDAYEYLMRHFASESGKSKGQFYTPSEVSRIIAKVIGISSKNTVAGTTAYDPTCGSGSLLLKVAAEAGKRITLEGQEKDVTTAGLARMNMILHDFPTAKIIAGNTLTSPKFLEGQRLRTYDYVVANPPFSDKAWSTGFSYDDDGAITDRHNRFEWGAPPKKQGDYAYLLHIIRSMKRTGKAACILPHGVLFRGNAEADLREALIKSGYLKAIIGLPPNLFYGTGIPACIVVLDKENATARRGIFMIDASKGFRKDGAKNRLREQDIHRIVDTFRKGADVAGYARMVPFDQIADPRNAFNLNLARYIDTSEPEDIHDIDAHLQGGIPKRDIDALEGWWEVMPGLRGELFSDLRPNYLSLTRPTGEVKAAIEEHAEFQAFTTAASGTFTAWRTRTDTACRAFAPGDQPKELIETISEDLLEAFRKVPLVDPYDVYQHLMDYWAEALQDDAYVIAATGWVAGAKPREIVKRKNKDGKLAWPEPGDYVIGRRRFTSDLIPARLMVARFFAAEQAEIDAFDVRIAELEQDLAEKLEEGAGEDGLLAEVIEGEGDKQKITVKALKARLKEIGRDPDMADERQALEAYQKVMTALDAKKKKRKAADDALWKMVHDRYGTLTEDEAKTLVVADKWLDTIEAQVTDEVAHVAQALSTRVKGLAERYAMPLPELEKEVQALSARVAKHLAAIGATTGQARQQAVIGLLSGKVRLPGFSEPWRKVKLGDHVAFIRNGVHSRAQLTVNDAVRNLHYGDIHVASSIRLDLRNASMPRLPSAEASRLARLQDGDLVFVDASEDLAGVGKSLEITGAEEIEAVAGQHTIAARFDKDVIVDGFKGYLQYIPDFSSHLRRLAAGTKVYATNRKHIASAEIELPDPDEQIAIANVLSDMDAEIAALEARLDKSRMLKHAMMQALLTGGAGAESESESAQMQLVAAHA</sequence>
<gene>
    <name evidence="12" type="ORF">FQV27_02055</name>
</gene>
<dbReference type="Proteomes" id="UP000321562">
    <property type="component" value="Unassembled WGS sequence"/>
</dbReference>
<dbReference type="Pfam" id="PF12161">
    <property type="entry name" value="HsdM_N"/>
    <property type="match status" value="1"/>
</dbReference>
<dbReference type="GO" id="GO:0009007">
    <property type="term" value="F:site-specific DNA-methyltransferase (adenine-specific) activity"/>
    <property type="evidence" value="ECO:0007669"/>
    <property type="project" value="UniProtKB-EC"/>
</dbReference>
<organism evidence="12 13">
    <name type="scientific">Paracoccus aurantiacus</name>
    <dbReference type="NCBI Taxonomy" id="2599412"/>
    <lineage>
        <taxon>Bacteria</taxon>
        <taxon>Pseudomonadati</taxon>
        <taxon>Pseudomonadota</taxon>
        <taxon>Alphaproteobacteria</taxon>
        <taxon>Rhodobacterales</taxon>
        <taxon>Paracoccaceae</taxon>
        <taxon>Paracoccus</taxon>
    </lineage>
</organism>
<evidence type="ECO:0000256" key="8">
    <source>
        <dbReference type="ARBA" id="ARBA00047942"/>
    </source>
</evidence>
<dbReference type="Gene3D" id="3.90.220.20">
    <property type="entry name" value="DNA methylase specificity domains"/>
    <property type="match status" value="1"/>
</dbReference>
<dbReference type="EC" id="2.1.1.72" evidence="2"/>
<dbReference type="RefSeq" id="WP_147096159.1">
    <property type="nucleotide sequence ID" value="NZ_JBHUFH010000002.1"/>
</dbReference>
<evidence type="ECO:0000256" key="3">
    <source>
        <dbReference type="ARBA" id="ARBA00022603"/>
    </source>
</evidence>
<dbReference type="GO" id="GO:0009307">
    <property type="term" value="P:DNA restriction-modification system"/>
    <property type="evidence" value="ECO:0007669"/>
    <property type="project" value="UniProtKB-KW"/>
</dbReference>
<feature type="domain" description="N6 adenine-specific DNA methyltransferase N-terminal" evidence="11">
    <location>
        <begin position="10"/>
        <end position="125"/>
    </location>
</feature>
<dbReference type="PANTHER" id="PTHR42933:SF3">
    <property type="entry name" value="TYPE I RESTRICTION ENZYME MJAVIII METHYLASE SUBUNIT"/>
    <property type="match status" value="1"/>
</dbReference>
<accession>A0A5C6S8I8</accession>
<evidence type="ECO:0000313" key="13">
    <source>
        <dbReference type="Proteomes" id="UP000321562"/>
    </source>
</evidence>
<dbReference type="PRINTS" id="PR00507">
    <property type="entry name" value="N12N6MTFRASE"/>
</dbReference>
<evidence type="ECO:0000256" key="2">
    <source>
        <dbReference type="ARBA" id="ARBA00011900"/>
    </source>
</evidence>
<dbReference type="Gene3D" id="1.20.1260.30">
    <property type="match status" value="1"/>
</dbReference>
<proteinExistence type="inferred from homology"/>
<feature type="coiled-coil region" evidence="9">
    <location>
        <begin position="648"/>
        <end position="675"/>
    </location>
</feature>
<feature type="domain" description="DNA methylase adenine-specific" evidence="10">
    <location>
        <begin position="140"/>
        <end position="455"/>
    </location>
</feature>
<dbReference type="PANTHER" id="PTHR42933">
    <property type="entry name" value="SLR6095 PROTEIN"/>
    <property type="match status" value="1"/>
</dbReference>
<dbReference type="GO" id="GO:0032259">
    <property type="term" value="P:methylation"/>
    <property type="evidence" value="ECO:0007669"/>
    <property type="project" value="UniProtKB-KW"/>
</dbReference>
<keyword evidence="6" id="KW-0680">Restriction system</keyword>
<dbReference type="InterPro" id="IPR044946">
    <property type="entry name" value="Restrct_endonuc_typeI_TRD_sf"/>
</dbReference>
<dbReference type="InterPro" id="IPR002052">
    <property type="entry name" value="DNA_methylase_N6_adenine_CS"/>
</dbReference>
<dbReference type="GO" id="GO:0008170">
    <property type="term" value="F:N-methyltransferase activity"/>
    <property type="evidence" value="ECO:0007669"/>
    <property type="project" value="InterPro"/>
</dbReference>
<dbReference type="EMBL" id="VOPL01000001">
    <property type="protein sequence ID" value="TXB70674.1"/>
    <property type="molecule type" value="Genomic_DNA"/>
</dbReference>
<dbReference type="Gene3D" id="3.40.50.150">
    <property type="entry name" value="Vaccinia Virus protein VP39"/>
    <property type="match status" value="1"/>
</dbReference>
<dbReference type="InterPro" id="IPR029063">
    <property type="entry name" value="SAM-dependent_MTases_sf"/>
</dbReference>
<keyword evidence="4" id="KW-0808">Transferase</keyword>
<dbReference type="PROSITE" id="PS00092">
    <property type="entry name" value="N6_MTASE"/>
    <property type="match status" value="1"/>
</dbReference>
<evidence type="ECO:0000313" key="12">
    <source>
        <dbReference type="EMBL" id="TXB70674.1"/>
    </source>
</evidence>
<dbReference type="AlphaFoldDB" id="A0A5C6S8I8"/>
<dbReference type="SUPFAM" id="SSF116734">
    <property type="entry name" value="DNA methylase specificity domain"/>
    <property type="match status" value="1"/>
</dbReference>
<dbReference type="GO" id="GO:0003677">
    <property type="term" value="F:DNA binding"/>
    <property type="evidence" value="ECO:0007669"/>
    <property type="project" value="UniProtKB-KW"/>
</dbReference>
<dbReference type="OrthoDB" id="9806213at2"/>
<keyword evidence="13" id="KW-1185">Reference proteome</keyword>
<keyword evidence="5" id="KW-0949">S-adenosyl-L-methionine</keyword>
<evidence type="ECO:0000259" key="11">
    <source>
        <dbReference type="Pfam" id="PF12161"/>
    </source>
</evidence>
<comment type="similarity">
    <text evidence="1">Belongs to the N(4)/N(6)-methyltransferase family.</text>
</comment>
<keyword evidence="7" id="KW-0238">DNA-binding</keyword>
<dbReference type="InterPro" id="IPR051537">
    <property type="entry name" value="DNA_Adenine_Mtase"/>
</dbReference>
<evidence type="ECO:0000256" key="1">
    <source>
        <dbReference type="ARBA" id="ARBA00006594"/>
    </source>
</evidence>
<comment type="caution">
    <text evidence="12">The sequence shown here is derived from an EMBL/GenBank/DDBJ whole genome shotgun (WGS) entry which is preliminary data.</text>
</comment>
<dbReference type="InterPro" id="IPR038333">
    <property type="entry name" value="T1MK-like_N_sf"/>
</dbReference>
<protein>
    <recommendedName>
        <fullName evidence="2">site-specific DNA-methyltransferase (adenine-specific)</fullName>
        <ecNumber evidence="2">2.1.1.72</ecNumber>
    </recommendedName>
</protein>